<reference evidence="2" key="1">
    <citation type="journal article" date="2011" name="PLoS Genet.">
        <title>Genomic analysis of the necrotrophic fungal pathogens Sclerotinia sclerotiorum and Botrytis cinerea.</title>
        <authorList>
            <person name="Amselem J."/>
            <person name="Cuomo C.A."/>
            <person name="van Kan J.A."/>
            <person name="Viaud M."/>
            <person name="Benito E.P."/>
            <person name="Couloux A."/>
            <person name="Coutinho P.M."/>
            <person name="de Vries R.P."/>
            <person name="Dyer P.S."/>
            <person name="Fillinger S."/>
            <person name="Fournier E."/>
            <person name="Gout L."/>
            <person name="Hahn M."/>
            <person name="Kohn L."/>
            <person name="Lapalu N."/>
            <person name="Plummer K.M."/>
            <person name="Pradier J.M."/>
            <person name="Quevillon E."/>
            <person name="Sharon A."/>
            <person name="Simon A."/>
            <person name="ten Have A."/>
            <person name="Tudzynski B."/>
            <person name="Tudzynski P."/>
            <person name="Wincker P."/>
            <person name="Andrew M."/>
            <person name="Anthouard V."/>
            <person name="Beever R.E."/>
            <person name="Beffa R."/>
            <person name="Benoit I."/>
            <person name="Bouzid O."/>
            <person name="Brault B."/>
            <person name="Chen Z."/>
            <person name="Choquer M."/>
            <person name="Collemare J."/>
            <person name="Cotton P."/>
            <person name="Danchin E.G."/>
            <person name="Da Silva C."/>
            <person name="Gautier A."/>
            <person name="Giraud C."/>
            <person name="Giraud T."/>
            <person name="Gonzalez C."/>
            <person name="Grossetete S."/>
            <person name="Guldener U."/>
            <person name="Henrissat B."/>
            <person name="Howlett B.J."/>
            <person name="Kodira C."/>
            <person name="Kretschmer M."/>
            <person name="Lappartient A."/>
            <person name="Leroch M."/>
            <person name="Levis C."/>
            <person name="Mauceli E."/>
            <person name="Neuveglise C."/>
            <person name="Oeser B."/>
            <person name="Pearson M."/>
            <person name="Poulain J."/>
            <person name="Poussereau N."/>
            <person name="Quesneville H."/>
            <person name="Rascle C."/>
            <person name="Schumacher J."/>
            <person name="Segurens B."/>
            <person name="Sexton A."/>
            <person name="Silva E."/>
            <person name="Sirven C."/>
            <person name="Soanes D.M."/>
            <person name="Talbot N.J."/>
            <person name="Templeton M."/>
            <person name="Yandava C."/>
            <person name="Yarden O."/>
            <person name="Zeng Q."/>
            <person name="Rollins J.A."/>
            <person name="Lebrun M.H."/>
            <person name="Dickman M."/>
        </authorList>
    </citation>
    <scope>NUCLEOTIDE SEQUENCE [LARGE SCALE GENOMIC DNA]</scope>
    <source>
        <strain evidence="2">T4</strain>
    </source>
</reference>
<name>G2XZ98_BOTF4</name>
<evidence type="ECO:0000313" key="1">
    <source>
        <dbReference type="EMBL" id="CCD45785.1"/>
    </source>
</evidence>
<organism evidence="1 2">
    <name type="scientific">Botryotinia fuckeliana (strain T4)</name>
    <name type="common">Noble rot fungus</name>
    <name type="synonym">Botrytis cinerea</name>
    <dbReference type="NCBI Taxonomy" id="999810"/>
    <lineage>
        <taxon>Eukaryota</taxon>
        <taxon>Fungi</taxon>
        <taxon>Dikarya</taxon>
        <taxon>Ascomycota</taxon>
        <taxon>Pezizomycotina</taxon>
        <taxon>Leotiomycetes</taxon>
        <taxon>Helotiales</taxon>
        <taxon>Sclerotiniaceae</taxon>
        <taxon>Botrytis</taxon>
    </lineage>
</organism>
<dbReference type="HOGENOM" id="CLU_2621736_0_0_1"/>
<dbReference type="Proteomes" id="UP000008177">
    <property type="component" value="Unplaced contigs"/>
</dbReference>
<accession>G2XZ98</accession>
<dbReference type="EMBL" id="FQ790278">
    <property type="protein sequence ID" value="CCD45785.1"/>
    <property type="molecule type" value="Genomic_DNA"/>
</dbReference>
<proteinExistence type="predicted"/>
<evidence type="ECO:0000313" key="2">
    <source>
        <dbReference type="Proteomes" id="UP000008177"/>
    </source>
</evidence>
<dbReference type="AlphaFoldDB" id="G2XZ98"/>
<dbReference type="InParanoid" id="G2XZ98"/>
<protein>
    <submittedName>
        <fullName evidence="1">Uncharacterized protein</fullName>
    </submittedName>
</protein>
<sequence>MERKGGFFYSLSAYLFVPDTEPKGIGYTFMPSVARKREFLRTWKDISGINLRTVGTWACIRIQPNGAERIMKNLVLDY</sequence>
<gene>
    <name evidence="1" type="ORF">BofuT4_uP048030.1</name>
</gene>